<feature type="transmembrane region" description="Helical" evidence="15">
    <location>
        <begin position="361"/>
        <end position="384"/>
    </location>
</feature>
<evidence type="ECO:0000313" key="17">
    <source>
        <dbReference type="EMBL" id="RXH70402.1"/>
    </source>
</evidence>
<keyword evidence="9" id="KW-0406">Ion transport</keyword>
<evidence type="ECO:0000256" key="1">
    <source>
        <dbReference type="ARBA" id="ARBA00004651"/>
    </source>
</evidence>
<dbReference type="FunFam" id="2.60.120.10:FF:000090">
    <property type="entry name" value="Sodium/hydrogen exchanger 7"/>
    <property type="match status" value="2"/>
</dbReference>
<evidence type="ECO:0000256" key="15">
    <source>
        <dbReference type="SAM" id="Phobius"/>
    </source>
</evidence>
<feature type="transmembrane region" description="Helical" evidence="15">
    <location>
        <begin position="106"/>
        <end position="130"/>
    </location>
</feature>
<feature type="transmembrane region" description="Helical" evidence="15">
    <location>
        <begin position="1470"/>
        <end position="1489"/>
    </location>
</feature>
<feature type="transmembrane region" description="Helical" evidence="15">
    <location>
        <begin position="233"/>
        <end position="253"/>
    </location>
</feature>
<keyword evidence="2" id="KW-0813">Transport</keyword>
<organism evidence="17 18">
    <name type="scientific">Malus domestica</name>
    <name type="common">Apple</name>
    <name type="synonym">Pyrus malus</name>
    <dbReference type="NCBI Taxonomy" id="3750"/>
    <lineage>
        <taxon>Eukaryota</taxon>
        <taxon>Viridiplantae</taxon>
        <taxon>Streptophyta</taxon>
        <taxon>Embryophyta</taxon>
        <taxon>Tracheophyta</taxon>
        <taxon>Spermatophyta</taxon>
        <taxon>Magnoliopsida</taxon>
        <taxon>eudicotyledons</taxon>
        <taxon>Gunneridae</taxon>
        <taxon>Pentapetalae</taxon>
        <taxon>rosids</taxon>
        <taxon>fabids</taxon>
        <taxon>Rosales</taxon>
        <taxon>Rosaceae</taxon>
        <taxon>Amygdaloideae</taxon>
        <taxon>Maleae</taxon>
        <taxon>Malus</taxon>
    </lineage>
</organism>
<keyword evidence="11" id="KW-0739">Sodium transport</keyword>
<dbReference type="InterPro" id="IPR006153">
    <property type="entry name" value="Cation/H_exchanger_TM"/>
</dbReference>
<feature type="compositionally biased region" description="Polar residues" evidence="14">
    <location>
        <begin position="1001"/>
        <end position="1026"/>
    </location>
</feature>
<feature type="transmembrane region" description="Helical" evidence="15">
    <location>
        <begin position="338"/>
        <end position="354"/>
    </location>
</feature>
<dbReference type="Pfam" id="PF00999">
    <property type="entry name" value="Na_H_Exchanger"/>
    <property type="match status" value="3"/>
</dbReference>
<feature type="domain" description="Cyclic nucleotide-binding" evidence="16">
    <location>
        <begin position="678"/>
        <end position="781"/>
    </location>
</feature>
<dbReference type="InterPro" id="IPR000595">
    <property type="entry name" value="cNMP-bd_dom"/>
</dbReference>
<dbReference type="GO" id="GO:0015386">
    <property type="term" value="F:potassium:proton antiporter activity"/>
    <property type="evidence" value="ECO:0007669"/>
    <property type="project" value="TreeGrafter"/>
</dbReference>
<evidence type="ECO:0000256" key="9">
    <source>
        <dbReference type="ARBA" id="ARBA00023065"/>
    </source>
</evidence>
<feature type="transmembrane region" description="Helical" evidence="15">
    <location>
        <begin position="1151"/>
        <end position="1167"/>
    </location>
</feature>
<comment type="catalytic activity">
    <reaction evidence="12">
        <text>Na(+)(in) + H(+)(out) = Na(+)(out) + H(+)(in)</text>
        <dbReference type="Rhea" id="RHEA:29419"/>
        <dbReference type="ChEBI" id="CHEBI:15378"/>
        <dbReference type="ChEBI" id="CHEBI:29101"/>
    </reaction>
</comment>
<evidence type="ECO:0000256" key="14">
    <source>
        <dbReference type="SAM" id="MobiDB-lite"/>
    </source>
</evidence>
<evidence type="ECO:0000256" key="6">
    <source>
        <dbReference type="ARBA" id="ARBA00022958"/>
    </source>
</evidence>
<dbReference type="STRING" id="3750.A0A498HKH3"/>
<keyword evidence="3" id="KW-1003">Cell membrane</keyword>
<feature type="transmembrane region" description="Helical" evidence="15">
    <location>
        <begin position="1439"/>
        <end position="1458"/>
    </location>
</feature>
<gene>
    <name evidence="17" type="ORF">DVH24_007658</name>
</gene>
<evidence type="ECO:0000256" key="12">
    <source>
        <dbReference type="ARBA" id="ARBA00047524"/>
    </source>
</evidence>
<evidence type="ECO:0000256" key="11">
    <source>
        <dbReference type="ARBA" id="ARBA00023201"/>
    </source>
</evidence>
<dbReference type="PROSITE" id="PS50042">
    <property type="entry name" value="CNMP_BINDING_3"/>
    <property type="match status" value="1"/>
</dbReference>
<dbReference type="GO" id="GO:0015385">
    <property type="term" value="F:sodium:proton antiporter activity"/>
    <property type="evidence" value="ECO:0007669"/>
    <property type="project" value="InterPro"/>
</dbReference>
<evidence type="ECO:0000256" key="8">
    <source>
        <dbReference type="ARBA" id="ARBA00023053"/>
    </source>
</evidence>
<feature type="transmembrane region" description="Helical" evidence="15">
    <location>
        <begin position="1126"/>
        <end position="1144"/>
    </location>
</feature>
<evidence type="ECO:0000256" key="7">
    <source>
        <dbReference type="ARBA" id="ARBA00022989"/>
    </source>
</evidence>
<protein>
    <recommendedName>
        <fullName evidence="16">Cyclic nucleotide-binding domain-containing protein</fullName>
    </recommendedName>
</protein>
<feature type="transmembrane region" description="Helical" evidence="15">
    <location>
        <begin position="209"/>
        <end position="226"/>
    </location>
</feature>
<keyword evidence="7 15" id="KW-1133">Transmembrane helix</keyword>
<dbReference type="GO" id="GO:0098719">
    <property type="term" value="P:sodium ion import across plasma membrane"/>
    <property type="evidence" value="ECO:0007669"/>
    <property type="project" value="TreeGrafter"/>
</dbReference>
<dbReference type="CDD" id="cd00038">
    <property type="entry name" value="CAP_ED"/>
    <property type="match status" value="1"/>
</dbReference>
<evidence type="ECO:0000313" key="18">
    <source>
        <dbReference type="Proteomes" id="UP000290289"/>
    </source>
</evidence>
<dbReference type="InterPro" id="IPR014710">
    <property type="entry name" value="RmlC-like_jellyroll"/>
</dbReference>
<feature type="transmembrane region" description="Helical" evidence="15">
    <location>
        <begin position="1332"/>
        <end position="1349"/>
    </location>
</feature>
<feature type="transmembrane region" description="Helical" evidence="15">
    <location>
        <begin position="1305"/>
        <end position="1325"/>
    </location>
</feature>
<keyword evidence="4" id="KW-0633">Potassium transport</keyword>
<feature type="region of interest" description="Disordered" evidence="14">
    <location>
        <begin position="1047"/>
        <end position="1086"/>
    </location>
</feature>
<dbReference type="EMBL" id="RDQH01000342">
    <property type="protein sequence ID" value="RXH70402.1"/>
    <property type="molecule type" value="Genomic_DNA"/>
</dbReference>
<dbReference type="GO" id="GO:0051453">
    <property type="term" value="P:regulation of intracellular pH"/>
    <property type="evidence" value="ECO:0007669"/>
    <property type="project" value="TreeGrafter"/>
</dbReference>
<evidence type="ECO:0000256" key="13">
    <source>
        <dbReference type="ARBA" id="ARBA00047912"/>
    </source>
</evidence>
<evidence type="ECO:0000259" key="16">
    <source>
        <dbReference type="PROSITE" id="PS50042"/>
    </source>
</evidence>
<comment type="catalytic activity">
    <reaction evidence="13">
        <text>K(+)(in) + H(+)(out) = K(+)(out) + H(+)(in)</text>
        <dbReference type="Rhea" id="RHEA:29467"/>
        <dbReference type="ChEBI" id="CHEBI:15378"/>
        <dbReference type="ChEBI" id="CHEBI:29103"/>
    </reaction>
</comment>
<sequence>MATVTAWQLPYRILAAEEEEDSSSDPTNAVAFVGLCLVLGIASRHLLRGTRVPYTVALLILGIGLGSIGANINPTLLLAVFLPALLFESSFSMEVHQIKLTFPYDWSWKISLLLGGLLSATDPVAVVALLKELGASKKLSTIIEGESLMNDGTAIVVYQLFYQMVLGKSYDWAAIIKFLSQVTFGAVGIGLAFGIVSVLWLGFIFNDTVIEITLTLAVSYVAYFTAQEGADVSGVLTVMTLGMFYAAVARTAFKGESQQSLHHFWEMVAYIANTLVFILSGVVIAEGVLSGENIFNHGKSWLYLLLLYVYVQVSRFIVVAVSFPLLRHFGYGLDWKEAIILICKLVTALHLSVLTQESLYFVFFTGGIVFLTLVVNGSTTQFILRLLDLDKLSAAKRRVLEYTKYEMLNKALEAFGDLGDDEELGPADWPTVKRYIASLNDVDTELVHPHDATESDNNLHVTHLKDIRERLLNGVQAAYWNMLDEGRITQSSANILMQSVDEAIDSVSREPLCDWNGLKAHVHFPNYYKFLQTSVFPRKLVTYFTVERLESACYICASFLRAHRIARQQLHDFIGDSEVASIVINESEAEGEEAKKFLEDVRVTFPQVLRVVKTRQAAYSVLNHLIEYLQNLEKVGILEEKEMLHLHDAVQTDLKKLLRNPPLIKIPKINDLISLNPLLGALPPSVREPLEGSTKETMKLRGVVLYREGSKPTGIWLLSTGVVKWTSKSIKNKHSLHPTFTHGSTLGLYEVLTGKPYICDMITDSVVLCFCIETHNIHSMLRSDPSVEDFLWQESSIALLKLFLPQIFEKMAMQDLRALVAERSVMTIYLRDESFEIPYRSIGFLLEGFVKIQGVQEELITSPAPLFPSHGYQSFQNLETSGTRVASFSHKGSNYLVETRSRVIIFDIAAFESDSALIRRSPSFISSAVDHPHRSLTREHSGLMSWPEQVFKAKQQKQNPEGIDRQNNNLSARAMQFSIYGSMVNVNQRRRARSFPRSGPVNPSHTVSYPSMPSYQGRSHNVSYPTVPSYHGRPLVSVRSEGATTVRKNLEVRKFRGPTNPPGQQSTDPYKSHVVEDSSDESGGEDDVIVRIDSPKMATVTAWQLPCRILTAAEEEEDSSSDPTNAVAFVGMCLLIGIACRHLLRGTRVPYTVALLILGIGLGSIGANIDPDLLLAVFLPALLFESSFSMEVHQIKRCMVQMMILAGPGVLISTFVLGSALKLTFPYDWSWKTSLLLGGLLSATDPVAVIALLKELGASKKLSTIIEGESMMNDGIAIVVYQLFYQMVLGRSYDWAAIIKFLTQVTFGSVGIGLAFGIVSVLWLMFIFNDTVIEITLTLAVSYVAYFIAQESVGVSGVLTVTTLGMEMVAYIANTLVFILSGVIIAEGVLSSENIFDHGKSWLYLILLYVYVQIARFIVVAVSFPLLRYFGYGLDWKEAIILIWSGLRGAVALSLSLSQTSDSSSLISSGTGVLFVFFTGGIVFLTLVVNGSTTHFILRLLDLDKLSAAKRRMLEYTKYEMLNKALEAFGDLGDDEELGPADWPSVKRYIAIDVDTETVHPHDASESDNSNNPHVTNLKDIRERLLNGVQAAYWNMLDEGRITQSTANILMQSVDESIDLVSREPLCDWKGLKAHVRFPNYYKFLQTSIFPQKLVTYLTVERLESACYICASFLRAHRIARQELHDFIGDSEVASIVINESEAEGEEAKKFLEDVRVTFPQVLRVVKTRQVTFSALNQLTEYLQNLEKVGMLEEKETLHLHDAVQTDMKKLLRNPPSVKIQKINDLISLHPLTGALPPSVREPVEASTKETMKLCGVTLYEEGSKPTGIWFLSTGVVKWTSKSIKNKHSLHPTFAHGSTLGLYEALTGKPYICDMITDSVVLCFCIETHKINSMLRSDPSVEDFLWQESSIALLKLFLPQIFEKMAMQDLRALVAERSVMTIYLRDKSFEIPYRSIGFLLEGFVKIQGVQEELITSPAPLFPSHGYQSFQNLETSGTRVASFPHKGSSYLVETRSRVIIFDMAAFESDSALIRRSSPFVSSAVDHHPHGSFTGEHSGLMSWPERISKAKQQKQNPEGIDQQNNSLSARAMQLSIYGSMVNVNQRRRARSFSRSGPINPSHAVSYPSMPSYQGRSHNVSYPSVPSHHGRPLVSVRSEGATTVRKNLEVRKFTG</sequence>
<dbReference type="InterPro" id="IPR018490">
    <property type="entry name" value="cNMP-bd_dom_sf"/>
</dbReference>
<feature type="transmembrane region" description="Helical" evidence="15">
    <location>
        <begin position="29"/>
        <end position="47"/>
    </location>
</feature>
<keyword evidence="6" id="KW-0630">Potassium</keyword>
<feature type="region of interest" description="Disordered" evidence="14">
    <location>
        <begin position="991"/>
        <end position="1026"/>
    </location>
</feature>
<feature type="transmembrane region" description="Helical" evidence="15">
    <location>
        <begin position="268"/>
        <end position="289"/>
    </location>
</feature>
<feature type="transmembrane region" description="Helical" evidence="15">
    <location>
        <begin position="1369"/>
        <end position="1390"/>
    </location>
</feature>
<evidence type="ECO:0000256" key="5">
    <source>
        <dbReference type="ARBA" id="ARBA00022692"/>
    </source>
</evidence>
<feature type="transmembrane region" description="Helical" evidence="15">
    <location>
        <begin position="1402"/>
        <end position="1427"/>
    </location>
</feature>
<evidence type="ECO:0000256" key="3">
    <source>
        <dbReference type="ARBA" id="ARBA00022475"/>
    </source>
</evidence>
<dbReference type="Proteomes" id="UP000290289">
    <property type="component" value="Chromosome 16"/>
</dbReference>
<feature type="transmembrane region" description="Helical" evidence="15">
    <location>
        <begin position="178"/>
        <end position="203"/>
    </location>
</feature>
<dbReference type="InterPro" id="IPR018422">
    <property type="entry name" value="Cation/H_exchanger_CPA1"/>
</dbReference>
<dbReference type="PANTHER" id="PTHR10110:SF86">
    <property type="entry name" value="SODIUM_HYDROGEN EXCHANGER 7"/>
    <property type="match status" value="1"/>
</dbReference>
<feature type="compositionally biased region" description="Acidic residues" evidence="14">
    <location>
        <begin position="1077"/>
        <end position="1086"/>
    </location>
</feature>
<reference evidence="17 18" key="1">
    <citation type="submission" date="2018-10" db="EMBL/GenBank/DDBJ databases">
        <title>A high-quality apple genome assembly.</title>
        <authorList>
            <person name="Hu J."/>
        </authorList>
    </citation>
    <scope>NUCLEOTIDE SEQUENCE [LARGE SCALE GENOMIC DNA]</scope>
    <source>
        <strain evidence="18">cv. HFTH1</strain>
        <tissue evidence="17">Young leaf</tissue>
    </source>
</reference>
<keyword evidence="18" id="KW-1185">Reference proteome</keyword>
<dbReference type="SUPFAM" id="SSF51206">
    <property type="entry name" value="cAMP-binding domain-like"/>
    <property type="match status" value="2"/>
</dbReference>
<feature type="transmembrane region" description="Helical" evidence="15">
    <location>
        <begin position="1202"/>
        <end position="1221"/>
    </location>
</feature>
<proteinExistence type="predicted"/>
<name>A0A498HKH3_MALDO</name>
<comment type="caution">
    <text evidence="17">The sequence shown here is derived from an EMBL/GenBank/DDBJ whole genome shotgun (WGS) entry which is preliminary data.</text>
</comment>
<comment type="subcellular location">
    <subcellularLocation>
        <location evidence="1">Cell membrane</location>
        <topology evidence="1">Multi-pass membrane protein</topology>
    </subcellularLocation>
</comment>
<evidence type="ECO:0000256" key="2">
    <source>
        <dbReference type="ARBA" id="ARBA00022448"/>
    </source>
</evidence>
<feature type="transmembrane region" description="Helical" evidence="15">
    <location>
        <begin position="59"/>
        <end position="86"/>
    </location>
</feature>
<dbReference type="GO" id="GO:0009941">
    <property type="term" value="C:chloroplast envelope"/>
    <property type="evidence" value="ECO:0007669"/>
    <property type="project" value="TreeGrafter"/>
</dbReference>
<evidence type="ECO:0000256" key="4">
    <source>
        <dbReference type="ARBA" id="ARBA00022538"/>
    </source>
</evidence>
<feature type="transmembrane region" description="Helical" evidence="15">
    <location>
        <begin position="301"/>
        <end position="326"/>
    </location>
</feature>
<keyword evidence="8" id="KW-0915">Sodium</keyword>
<dbReference type="GO" id="GO:0005886">
    <property type="term" value="C:plasma membrane"/>
    <property type="evidence" value="ECO:0007669"/>
    <property type="project" value="UniProtKB-SubCell"/>
</dbReference>
<accession>A0A498HKH3</accession>
<keyword evidence="5 15" id="KW-0812">Transmembrane</keyword>
<dbReference type="PANTHER" id="PTHR10110">
    <property type="entry name" value="SODIUM/HYDROGEN EXCHANGER"/>
    <property type="match status" value="1"/>
</dbReference>
<evidence type="ECO:0000256" key="10">
    <source>
        <dbReference type="ARBA" id="ARBA00023136"/>
    </source>
</evidence>
<dbReference type="Gene3D" id="6.10.140.1330">
    <property type="match status" value="2"/>
</dbReference>
<feature type="transmembrane region" description="Helical" evidence="15">
    <location>
        <begin position="1233"/>
        <end position="1253"/>
    </location>
</feature>
<dbReference type="Gene3D" id="2.60.120.10">
    <property type="entry name" value="Jelly Rolls"/>
    <property type="match status" value="2"/>
</dbReference>
<keyword evidence="10 15" id="KW-0472">Membrane</keyword>